<dbReference type="InterPro" id="IPR050706">
    <property type="entry name" value="Cyclic-di-GMP_PDE-like"/>
</dbReference>
<dbReference type="Pfam" id="PF00563">
    <property type="entry name" value="EAL"/>
    <property type="match status" value="1"/>
</dbReference>
<dbReference type="NCBIfam" id="TIGR00254">
    <property type="entry name" value="GGDEF"/>
    <property type="match status" value="1"/>
</dbReference>
<gene>
    <name evidence="3" type="ORF">SAMN02745223_02449</name>
</gene>
<evidence type="ECO:0000259" key="1">
    <source>
        <dbReference type="PROSITE" id="PS50883"/>
    </source>
</evidence>
<proteinExistence type="predicted"/>
<dbReference type="Pfam" id="PF13185">
    <property type="entry name" value="GAF_2"/>
    <property type="match status" value="1"/>
</dbReference>
<dbReference type="InterPro" id="IPR035919">
    <property type="entry name" value="EAL_sf"/>
</dbReference>
<dbReference type="Gene3D" id="3.20.20.450">
    <property type="entry name" value="EAL domain"/>
    <property type="match status" value="1"/>
</dbReference>
<accession>A0A1M5B6V9</accession>
<sequence length="607" mass="65352">MASGNSALLLRLQTEVLEAVAYGKSLANVVEILCHHAELLAPEVMCSILTVDADGRLHPLAAPSLPQGFSDAVEGLAIGPGVGSCGTAAYRNEPVLVTDIAADPLWVDFRDLALSFGLHACWSSPIRARDGRVVATFAFYYRTRRGPTDLERRIVETCVHLCTIALDHEAGQQRNYRLAYYDALTGLPNRGHFRELLTSYIETAHPFGLLFVDIDQLKTTNDALGHDVGDVLIHTIGQRIEASDPAFRTSRMGGDEFAVLVSRSATPEALAQAASTLLSSVKGLIQAGDNTIEPHVTIGGALFGPDGVDADSLCQNADFALISAKETHRGGYLRFQPGMRTQMVERINMVHSVDLALADHRMLPHYQPVVRLDTGAIVGLEALARMRTPDGRIASAGEFHVALADPRIAYELTGSMLAQVAADLRNWLDAGIAIEYVGINVTTGDFQRGDLEQRIVSAFETAGVPLHHALLEVNEAVFMGGSDGRVPRAVEALRKRGLKVALDDFGTGFASLTHLLSFPVDIIKIDKSFVDRLGSDAPSTVIVQAIIDITRKLGMQVIAEGVETVEQAQILRSLGCRSGQGFLYARPVSAAEAVVLLSTPDPTRRSA</sequence>
<dbReference type="CDD" id="cd01948">
    <property type="entry name" value="EAL"/>
    <property type="match status" value="1"/>
</dbReference>
<dbReference type="AlphaFoldDB" id="A0A1M5B6V9"/>
<dbReference type="RefSeq" id="WP_052950388.1">
    <property type="nucleotide sequence ID" value="NZ_FQVC01000007.1"/>
</dbReference>
<dbReference type="InterPro" id="IPR029787">
    <property type="entry name" value="Nucleotide_cyclase"/>
</dbReference>
<dbReference type="InterPro" id="IPR001633">
    <property type="entry name" value="EAL_dom"/>
</dbReference>
<dbReference type="SMART" id="SM00052">
    <property type="entry name" value="EAL"/>
    <property type="match status" value="1"/>
</dbReference>
<evidence type="ECO:0000259" key="2">
    <source>
        <dbReference type="PROSITE" id="PS50887"/>
    </source>
</evidence>
<dbReference type="SUPFAM" id="SSF55781">
    <property type="entry name" value="GAF domain-like"/>
    <property type="match status" value="1"/>
</dbReference>
<dbReference type="PANTHER" id="PTHR33121">
    <property type="entry name" value="CYCLIC DI-GMP PHOSPHODIESTERASE PDEF"/>
    <property type="match status" value="1"/>
</dbReference>
<dbReference type="EMBL" id="FQVC01000007">
    <property type="protein sequence ID" value="SHF38160.1"/>
    <property type="molecule type" value="Genomic_DNA"/>
</dbReference>
<dbReference type="Proteomes" id="UP000184533">
    <property type="component" value="Unassembled WGS sequence"/>
</dbReference>
<dbReference type="InterPro" id="IPR043128">
    <property type="entry name" value="Rev_trsase/Diguanyl_cyclase"/>
</dbReference>
<dbReference type="Gene3D" id="3.30.450.40">
    <property type="match status" value="1"/>
</dbReference>
<dbReference type="InterPro" id="IPR029016">
    <property type="entry name" value="GAF-like_dom_sf"/>
</dbReference>
<dbReference type="Pfam" id="PF00990">
    <property type="entry name" value="GGDEF"/>
    <property type="match status" value="1"/>
</dbReference>
<dbReference type="CDD" id="cd01949">
    <property type="entry name" value="GGDEF"/>
    <property type="match status" value="1"/>
</dbReference>
<dbReference type="SMART" id="SM00065">
    <property type="entry name" value="GAF"/>
    <property type="match status" value="1"/>
</dbReference>
<dbReference type="PROSITE" id="PS50887">
    <property type="entry name" value="GGDEF"/>
    <property type="match status" value="1"/>
</dbReference>
<dbReference type="PROSITE" id="PS50883">
    <property type="entry name" value="EAL"/>
    <property type="match status" value="1"/>
</dbReference>
<feature type="domain" description="GGDEF" evidence="2">
    <location>
        <begin position="205"/>
        <end position="337"/>
    </location>
</feature>
<organism evidence="3 4">
    <name type="scientific">Devosia limi DSM 17137</name>
    <dbReference type="NCBI Taxonomy" id="1121477"/>
    <lineage>
        <taxon>Bacteria</taxon>
        <taxon>Pseudomonadati</taxon>
        <taxon>Pseudomonadota</taxon>
        <taxon>Alphaproteobacteria</taxon>
        <taxon>Hyphomicrobiales</taxon>
        <taxon>Devosiaceae</taxon>
        <taxon>Devosia</taxon>
    </lineage>
</organism>
<reference evidence="3 4" key="1">
    <citation type="submission" date="2016-11" db="EMBL/GenBank/DDBJ databases">
        <authorList>
            <person name="Jaros S."/>
            <person name="Januszkiewicz K."/>
            <person name="Wedrychowicz H."/>
        </authorList>
    </citation>
    <scope>NUCLEOTIDE SEQUENCE [LARGE SCALE GENOMIC DNA]</scope>
    <source>
        <strain evidence="3 4">DSM 17137</strain>
    </source>
</reference>
<evidence type="ECO:0000313" key="4">
    <source>
        <dbReference type="Proteomes" id="UP000184533"/>
    </source>
</evidence>
<dbReference type="SUPFAM" id="SSF141868">
    <property type="entry name" value="EAL domain-like"/>
    <property type="match status" value="1"/>
</dbReference>
<dbReference type="SMART" id="SM00267">
    <property type="entry name" value="GGDEF"/>
    <property type="match status" value="1"/>
</dbReference>
<protein>
    <submittedName>
        <fullName evidence="3">Diguanylate cyclase (GGDEF) domain-containing protein</fullName>
    </submittedName>
</protein>
<dbReference type="InterPro" id="IPR000160">
    <property type="entry name" value="GGDEF_dom"/>
</dbReference>
<dbReference type="InterPro" id="IPR003018">
    <property type="entry name" value="GAF"/>
</dbReference>
<evidence type="ECO:0000313" key="3">
    <source>
        <dbReference type="EMBL" id="SHF38160.1"/>
    </source>
</evidence>
<name>A0A1M5B6V9_9HYPH</name>
<dbReference type="Gene3D" id="3.30.70.270">
    <property type="match status" value="1"/>
</dbReference>
<dbReference type="GO" id="GO:0071111">
    <property type="term" value="F:cyclic-guanylate-specific phosphodiesterase activity"/>
    <property type="evidence" value="ECO:0007669"/>
    <property type="project" value="InterPro"/>
</dbReference>
<dbReference type="SUPFAM" id="SSF55073">
    <property type="entry name" value="Nucleotide cyclase"/>
    <property type="match status" value="1"/>
</dbReference>
<dbReference type="PANTHER" id="PTHR33121:SF70">
    <property type="entry name" value="SIGNALING PROTEIN YKOW"/>
    <property type="match status" value="1"/>
</dbReference>
<feature type="domain" description="EAL" evidence="1">
    <location>
        <begin position="346"/>
        <end position="601"/>
    </location>
</feature>